<dbReference type="Proteomes" id="UP000631312">
    <property type="component" value="Unassembled WGS sequence"/>
</dbReference>
<dbReference type="AlphaFoldDB" id="A0A7W7HKD7"/>
<dbReference type="PROSITE" id="PS51257">
    <property type="entry name" value="PROKAR_LIPOPROTEIN"/>
    <property type="match status" value="1"/>
</dbReference>
<protein>
    <recommendedName>
        <fullName evidence="7">Lipoprotein</fullName>
    </recommendedName>
</protein>
<dbReference type="Pfam" id="PF14275">
    <property type="entry name" value="DUF4362"/>
    <property type="match status" value="1"/>
</dbReference>
<dbReference type="RefSeq" id="WP_188124059.1">
    <property type="nucleotide sequence ID" value="NZ_BOMP01000118.1"/>
</dbReference>
<evidence type="ECO:0000313" key="3">
    <source>
        <dbReference type="EMBL" id="GIE44090.1"/>
    </source>
</evidence>
<dbReference type="EMBL" id="BOMP01000118">
    <property type="protein sequence ID" value="GIE44090.1"/>
    <property type="molecule type" value="Genomic_DNA"/>
</dbReference>
<dbReference type="EMBL" id="JACHNC010000001">
    <property type="protein sequence ID" value="MBB4752143.1"/>
    <property type="molecule type" value="Genomic_DNA"/>
</dbReference>
<evidence type="ECO:0000313" key="4">
    <source>
        <dbReference type="EMBL" id="MBB4752143.1"/>
    </source>
</evidence>
<keyword evidence="2" id="KW-0732">Signal</keyword>
<feature type="chain" id="PRO_5039313044" description="Lipoprotein" evidence="2">
    <location>
        <begin position="19"/>
        <end position="139"/>
    </location>
</feature>
<accession>A0A7W7HKD7</accession>
<evidence type="ECO:0008006" key="7">
    <source>
        <dbReference type="Google" id="ProtNLM"/>
    </source>
</evidence>
<feature type="compositionally biased region" description="Low complexity" evidence="1">
    <location>
        <begin position="28"/>
        <end position="37"/>
    </location>
</feature>
<proteinExistence type="predicted"/>
<reference evidence="3 6" key="2">
    <citation type="submission" date="2021-01" db="EMBL/GenBank/DDBJ databases">
        <title>Whole genome shotgun sequence of Actinoplanes lobatus NBRC 12513.</title>
        <authorList>
            <person name="Komaki H."/>
            <person name="Tamura T."/>
        </authorList>
    </citation>
    <scope>NUCLEOTIDE SEQUENCE [LARGE SCALE GENOMIC DNA]</scope>
    <source>
        <strain evidence="3 6">NBRC 12513</strain>
    </source>
</reference>
<reference evidence="4 5" key="1">
    <citation type="submission" date="2020-08" db="EMBL/GenBank/DDBJ databases">
        <title>Sequencing the genomes of 1000 actinobacteria strains.</title>
        <authorList>
            <person name="Klenk H.-P."/>
        </authorList>
    </citation>
    <scope>NUCLEOTIDE SEQUENCE [LARGE SCALE GENOMIC DNA]</scope>
    <source>
        <strain evidence="4 5">DSM 43150</strain>
    </source>
</reference>
<feature type="signal peptide" evidence="2">
    <location>
        <begin position="1"/>
        <end position="18"/>
    </location>
</feature>
<name>A0A7W7HKD7_9ACTN</name>
<gene>
    <name evidence="3" type="ORF">Alo02nite_69880</name>
    <name evidence="4" type="ORF">BJ964_006304</name>
</gene>
<evidence type="ECO:0000313" key="6">
    <source>
        <dbReference type="Proteomes" id="UP000631312"/>
    </source>
</evidence>
<feature type="region of interest" description="Disordered" evidence="1">
    <location>
        <begin position="19"/>
        <end position="51"/>
    </location>
</feature>
<organism evidence="4 5">
    <name type="scientific">Actinoplanes lobatus</name>
    <dbReference type="NCBI Taxonomy" id="113568"/>
    <lineage>
        <taxon>Bacteria</taxon>
        <taxon>Bacillati</taxon>
        <taxon>Actinomycetota</taxon>
        <taxon>Actinomycetes</taxon>
        <taxon>Micromonosporales</taxon>
        <taxon>Micromonosporaceae</taxon>
        <taxon>Actinoplanes</taxon>
    </lineage>
</organism>
<evidence type="ECO:0000256" key="1">
    <source>
        <dbReference type="SAM" id="MobiDB-lite"/>
    </source>
</evidence>
<evidence type="ECO:0000313" key="5">
    <source>
        <dbReference type="Proteomes" id="UP000590511"/>
    </source>
</evidence>
<evidence type="ECO:0000256" key="2">
    <source>
        <dbReference type="SAM" id="SignalP"/>
    </source>
</evidence>
<keyword evidence="6" id="KW-1185">Reference proteome</keyword>
<comment type="caution">
    <text evidence="4">The sequence shown here is derived from an EMBL/GenBank/DDBJ whole genome shotgun (WGS) entry which is preliminary data.</text>
</comment>
<sequence>MKRILGTVLACATLAACSGPDPSPQPTAPTTAPSVAAGLTDCGTFSPPQGDGLPESAARCLIEAVRAGHPAQLKVTRLTVEGDPIPVTYTVGADGRVEIITDSRQDGFGTQVVTRRTCTDPVAAPELQFAHCSEPTPIE</sequence>
<dbReference type="Proteomes" id="UP000590511">
    <property type="component" value="Unassembled WGS sequence"/>
</dbReference>
<dbReference type="InterPro" id="IPR025372">
    <property type="entry name" value="DUF4362"/>
</dbReference>